<dbReference type="Proteomes" id="UP001564408">
    <property type="component" value="Unassembled WGS sequence"/>
</dbReference>
<dbReference type="InterPro" id="IPR028157">
    <property type="entry name" value="PELOTA_dom"/>
</dbReference>
<keyword evidence="3" id="KW-0378">Hydrolase</keyword>
<keyword evidence="4" id="KW-1185">Reference proteome</keyword>
<gene>
    <name evidence="3" type="ORF">ABC977_00055</name>
</gene>
<proteinExistence type="predicted"/>
<dbReference type="Pfam" id="PF11202">
    <property type="entry name" value="StiP"/>
    <property type="match status" value="1"/>
</dbReference>
<reference evidence="3 4" key="1">
    <citation type="submission" date="2024-05" db="EMBL/GenBank/DDBJ databases">
        <title>Genome Sequence and Characterization of the New Strain Purple Sulfur Bacterium of Genus Thioalkalicoccus.</title>
        <authorList>
            <person name="Bryantseva I.A."/>
            <person name="Kyndt J.A."/>
            <person name="Imhoff J.F."/>
        </authorList>
    </citation>
    <scope>NUCLEOTIDE SEQUENCE [LARGE SCALE GENOMIC DNA]</scope>
    <source>
        <strain evidence="3 4">Um2</strain>
    </source>
</reference>
<dbReference type="InterPro" id="IPR011215">
    <property type="entry name" value="StiP_N"/>
</dbReference>
<accession>A0ABV4B8Z7</accession>
<feature type="domain" description="PELOTA RNA-binding" evidence="2">
    <location>
        <begin position="289"/>
        <end position="365"/>
    </location>
</feature>
<name>A0ABV4B8Z7_9GAMM</name>
<sequence>MTATYLARVGRDPITGSYAAEDCQFLLTPLPPRFVTVADKERAIQREGRHYSEMISREAAPDAEYLELFRRLTERYRDRLAGEILTLAAHIAASRAAPLTLVSLARAGTPVGALLQRALTHRLGRPARHYSISIIRDRGLDTNALRYLLRTAGRDPAGLVFVDAWTAKGVITGELKAALAAWNRREPEQLDDRLHVIADIGGCADVTATYDDYAIPSGILNATVSGLVSRTILNAEIAPDQFHGCVLYDELRPHDLTGWFLDQITGALPDGVPGTLPPSQRAARAARTAECLAHWRQRYRIADPNYIKPGVAEATRVLLRRVPARLILRDPEHPDVAHLRWLAGRKQVPVEIDPAIPFNAAAFIRIEH</sequence>
<dbReference type="InterPro" id="IPR048336">
    <property type="entry name" value="StiP-like"/>
</dbReference>
<dbReference type="GO" id="GO:0008233">
    <property type="term" value="F:peptidase activity"/>
    <property type="evidence" value="ECO:0007669"/>
    <property type="project" value="UniProtKB-KW"/>
</dbReference>
<protein>
    <submittedName>
        <fullName evidence="3">Cysteine protease StiP family protein</fullName>
        <ecNumber evidence="3">3.4.22.-</ecNumber>
    </submittedName>
</protein>
<comment type="caution">
    <text evidence="3">The sequence shown here is derived from an EMBL/GenBank/DDBJ whole genome shotgun (WGS) entry which is preliminary data.</text>
</comment>
<dbReference type="RefSeq" id="WP_369665184.1">
    <property type="nucleotide sequence ID" value="NZ_JBDKXB010000001.1"/>
</dbReference>
<evidence type="ECO:0000259" key="1">
    <source>
        <dbReference type="Pfam" id="PF11202"/>
    </source>
</evidence>
<organism evidence="3 4">
    <name type="scientific">Thioalkalicoccus limnaeus</name>
    <dbReference type="NCBI Taxonomy" id="120681"/>
    <lineage>
        <taxon>Bacteria</taxon>
        <taxon>Pseudomonadati</taxon>
        <taxon>Pseudomonadota</taxon>
        <taxon>Gammaproteobacteria</taxon>
        <taxon>Chromatiales</taxon>
        <taxon>Chromatiaceae</taxon>
        <taxon>Thioalkalicoccus</taxon>
    </lineage>
</organism>
<evidence type="ECO:0000313" key="4">
    <source>
        <dbReference type="Proteomes" id="UP001564408"/>
    </source>
</evidence>
<dbReference type="Pfam" id="PF15608">
    <property type="entry name" value="PELOTA_1"/>
    <property type="match status" value="1"/>
</dbReference>
<keyword evidence="3" id="KW-0645">Protease</keyword>
<feature type="domain" description="Cysteine protease StiP N-terminal" evidence="1">
    <location>
        <begin position="16"/>
        <end position="264"/>
    </location>
</feature>
<dbReference type="PIRSF" id="PIRSF020979">
    <property type="entry name" value="UCP020979"/>
    <property type="match status" value="1"/>
</dbReference>
<dbReference type="EC" id="3.4.22.-" evidence="3"/>
<evidence type="ECO:0000259" key="2">
    <source>
        <dbReference type="Pfam" id="PF15608"/>
    </source>
</evidence>
<dbReference type="GO" id="GO:0006508">
    <property type="term" value="P:proteolysis"/>
    <property type="evidence" value="ECO:0007669"/>
    <property type="project" value="UniProtKB-KW"/>
</dbReference>
<dbReference type="EMBL" id="JBDKXB010000001">
    <property type="protein sequence ID" value="MEY6430796.1"/>
    <property type="molecule type" value="Genomic_DNA"/>
</dbReference>
<evidence type="ECO:0000313" key="3">
    <source>
        <dbReference type="EMBL" id="MEY6430796.1"/>
    </source>
</evidence>